<dbReference type="HOGENOM" id="CLU_146610_8_1_9"/>
<keyword evidence="2" id="KW-1185">Reference proteome</keyword>
<dbReference type="EMBL" id="CP002105">
    <property type="protein sequence ID" value="ADL11962.1"/>
    <property type="molecule type" value="Genomic_DNA"/>
</dbReference>
<gene>
    <name evidence="1" type="ordered locus">Acear_0415</name>
</gene>
<dbReference type="STRING" id="574087.Acear_0415"/>
<protein>
    <submittedName>
        <fullName evidence="1">Uncharacterized protein</fullName>
    </submittedName>
</protein>
<dbReference type="KEGG" id="aar:Acear_0415"/>
<evidence type="ECO:0000313" key="2">
    <source>
        <dbReference type="Proteomes" id="UP000001661"/>
    </source>
</evidence>
<accession>D9QUQ3</accession>
<evidence type="ECO:0000313" key="1">
    <source>
        <dbReference type="EMBL" id="ADL11962.1"/>
    </source>
</evidence>
<dbReference type="Proteomes" id="UP000001661">
    <property type="component" value="Chromosome"/>
</dbReference>
<reference evidence="1 2" key="1">
    <citation type="journal article" date="2010" name="Stand. Genomic Sci.">
        <title>Complete genome sequence of Acetohalobium arabaticum type strain (Z-7288).</title>
        <authorList>
            <person name="Sikorski J."/>
            <person name="Lapidus A."/>
            <person name="Chertkov O."/>
            <person name="Lucas S."/>
            <person name="Copeland A."/>
            <person name="Glavina Del Rio T."/>
            <person name="Nolan M."/>
            <person name="Tice H."/>
            <person name="Cheng J.F."/>
            <person name="Han C."/>
            <person name="Brambilla E."/>
            <person name="Pitluck S."/>
            <person name="Liolios K."/>
            <person name="Ivanova N."/>
            <person name="Mavromatis K."/>
            <person name="Mikhailova N."/>
            <person name="Pati A."/>
            <person name="Bruce D."/>
            <person name="Detter C."/>
            <person name="Tapia R."/>
            <person name="Goodwin L."/>
            <person name="Chen A."/>
            <person name="Palaniappan K."/>
            <person name="Land M."/>
            <person name="Hauser L."/>
            <person name="Chang Y.J."/>
            <person name="Jeffries C.D."/>
            <person name="Rohde M."/>
            <person name="Goker M."/>
            <person name="Spring S."/>
            <person name="Woyke T."/>
            <person name="Bristow J."/>
            <person name="Eisen J.A."/>
            <person name="Markowitz V."/>
            <person name="Hugenholtz P."/>
            <person name="Kyrpides N.C."/>
            <person name="Klenk H.P."/>
        </authorList>
    </citation>
    <scope>NUCLEOTIDE SEQUENCE [LARGE SCALE GENOMIC DNA]</scope>
    <source>
        <strain evidence="2">ATCC 49924 / DSM 5501 / Z-7288</strain>
    </source>
</reference>
<dbReference type="InterPro" id="IPR009711">
    <property type="entry name" value="UPF0473"/>
</dbReference>
<dbReference type="Pfam" id="PF06949">
    <property type="entry name" value="DUF1292"/>
    <property type="match status" value="1"/>
</dbReference>
<name>D9QUQ3_ACEAZ</name>
<proteinExistence type="predicted"/>
<dbReference type="AlphaFoldDB" id="D9QUQ3"/>
<sequence length="94" mass="10786">MNNMAEEGMIREFDPEEGVVVLEEMDGEEIEFSIEEEVEIDDDKYFILVREDELDVGEGYALRLDKDDNGDLILVPVDSDEELVKVQTALENMN</sequence>
<organism evidence="1 2">
    <name type="scientific">Acetohalobium arabaticum (strain ATCC 49924 / DSM 5501 / Z-7288)</name>
    <dbReference type="NCBI Taxonomy" id="574087"/>
    <lineage>
        <taxon>Bacteria</taxon>
        <taxon>Bacillati</taxon>
        <taxon>Bacillota</taxon>
        <taxon>Clostridia</taxon>
        <taxon>Halanaerobiales</taxon>
        <taxon>Halobacteroidaceae</taxon>
        <taxon>Acetohalobium</taxon>
    </lineage>
</organism>